<dbReference type="Gene3D" id="3.40.50.720">
    <property type="entry name" value="NAD(P)-binding Rossmann-like Domain"/>
    <property type="match status" value="1"/>
</dbReference>
<evidence type="ECO:0000256" key="1">
    <source>
        <dbReference type="ARBA" id="ARBA00006484"/>
    </source>
</evidence>
<organism evidence="2 3">
    <name type="scientific">Novosphingobium album</name>
    <name type="common">ex Hu et al. 2023</name>
    <dbReference type="NCBI Taxonomy" id="2930093"/>
    <lineage>
        <taxon>Bacteria</taxon>
        <taxon>Pseudomonadati</taxon>
        <taxon>Pseudomonadota</taxon>
        <taxon>Alphaproteobacteria</taxon>
        <taxon>Sphingomonadales</taxon>
        <taxon>Sphingomonadaceae</taxon>
        <taxon>Novosphingobium</taxon>
    </lineage>
</organism>
<evidence type="ECO:0000313" key="2">
    <source>
        <dbReference type="EMBL" id="MCJ2178506.1"/>
    </source>
</evidence>
<dbReference type="PANTHER" id="PTHR42760">
    <property type="entry name" value="SHORT-CHAIN DEHYDROGENASES/REDUCTASES FAMILY MEMBER"/>
    <property type="match status" value="1"/>
</dbReference>
<comment type="caution">
    <text evidence="2">The sequence shown here is derived from an EMBL/GenBank/DDBJ whole genome shotgun (WGS) entry which is preliminary data.</text>
</comment>
<keyword evidence="3" id="KW-1185">Reference proteome</keyword>
<dbReference type="SUPFAM" id="SSF51735">
    <property type="entry name" value="NAD(P)-binding Rossmann-fold domains"/>
    <property type="match status" value="1"/>
</dbReference>
<reference evidence="2" key="1">
    <citation type="submission" date="2022-03" db="EMBL/GenBank/DDBJ databases">
        <title>Identification of a novel bacterium isolated from mangrove sediments.</title>
        <authorList>
            <person name="Pan X."/>
        </authorList>
    </citation>
    <scope>NUCLEOTIDE SEQUENCE</scope>
    <source>
        <strain evidence="2">B2580</strain>
    </source>
</reference>
<dbReference type="InterPro" id="IPR002347">
    <property type="entry name" value="SDR_fam"/>
</dbReference>
<protein>
    <submittedName>
        <fullName evidence="2">SDR family oxidoreductase</fullName>
    </submittedName>
</protein>
<name>A0ABT0B0C3_9SPHN</name>
<dbReference type="InterPro" id="IPR036291">
    <property type="entry name" value="NAD(P)-bd_dom_sf"/>
</dbReference>
<dbReference type="RefSeq" id="WP_243992607.1">
    <property type="nucleotide sequence ID" value="NZ_JALHLE010000009.1"/>
</dbReference>
<dbReference type="CDD" id="cd05233">
    <property type="entry name" value="SDR_c"/>
    <property type="match status" value="1"/>
</dbReference>
<dbReference type="PANTHER" id="PTHR42760:SF78">
    <property type="entry name" value="3-OXOACYL-[ACYL-CARRIER-PROTEIN] REDUCTASE [NADH]"/>
    <property type="match status" value="1"/>
</dbReference>
<dbReference type="Pfam" id="PF13561">
    <property type="entry name" value="adh_short_C2"/>
    <property type="match status" value="1"/>
</dbReference>
<accession>A0ABT0B0C3</accession>
<dbReference type="Pfam" id="PF00106">
    <property type="entry name" value="adh_short"/>
    <property type="match status" value="1"/>
</dbReference>
<dbReference type="EMBL" id="JALHLE010000009">
    <property type="protein sequence ID" value="MCJ2178506.1"/>
    <property type="molecule type" value="Genomic_DNA"/>
</dbReference>
<comment type="similarity">
    <text evidence="1">Belongs to the short-chain dehydrogenases/reductases (SDR) family.</text>
</comment>
<evidence type="ECO:0000313" key="3">
    <source>
        <dbReference type="Proteomes" id="UP001162880"/>
    </source>
</evidence>
<sequence>MADTPQTVTVVTGAAGGMGAAIARAFAAQGHALVISDLNPEPLEAVADELRTQVPVVTVAGDISASDYPERLRTAAAPARIGVLVHAAGVSPSMTNGKRIFAINFTASQRLAEGLLPAMAPGGAAVLIASNSGQMIGRPIVDRAIRKLLKGKSSLLASLMLRNSGAAYSLSKRAVQLYAKAMAPRFGKEGVRIVSLSPGIIDTPMAQLEQQQGPEMRKMIELSALGRSGRPEEIASAVTFLASPAASYISGTDILVDGGTIAGVDAAGGPMALR</sequence>
<dbReference type="Proteomes" id="UP001162880">
    <property type="component" value="Unassembled WGS sequence"/>
</dbReference>
<dbReference type="PRINTS" id="PR00081">
    <property type="entry name" value="GDHRDH"/>
</dbReference>
<gene>
    <name evidence="2" type="ORF">MTR64_08025</name>
</gene>
<proteinExistence type="inferred from homology"/>